<reference evidence="4" key="5">
    <citation type="submission" date="2020-06" db="EMBL/GenBank/DDBJ databases">
        <authorList>
            <person name="Camacho E."/>
            <person name="Gonzalez-de la Fuente S."/>
            <person name="Rastrojo A."/>
            <person name="Peiro-Pastor R."/>
            <person name="Solana JC."/>
            <person name="Tabera L."/>
            <person name="Gamarro F."/>
            <person name="Carrasco-Ramiro F."/>
            <person name="Requena JM."/>
            <person name="Aguado B."/>
        </authorList>
    </citation>
    <scope>NUCLEOTIDE SEQUENCE</scope>
</reference>
<dbReference type="VEuPathDB" id="TriTrypDB:LdCL_190019600"/>
<dbReference type="EMBL" id="CP029518">
    <property type="protein sequence ID" value="AYU78245.1"/>
    <property type="molecule type" value="Genomic_DNA"/>
</dbReference>
<reference evidence="3 7" key="4">
    <citation type="journal article" date="2018" name="Sci. Rep.">
        <title>A complete Leishmania donovani reference genome identifies novel genetic variations associated with virulence.</title>
        <authorList>
            <person name="Lypaczewski P."/>
            <person name="Hoshizaki J."/>
            <person name="Zhang W.-W."/>
            <person name="McCall L.-I."/>
            <person name="Torcivia-Rodriguez J."/>
            <person name="Simonyan V."/>
            <person name="Kaur A."/>
            <person name="Dewar K."/>
            <person name="Matlashewski G."/>
        </authorList>
    </citation>
    <scope>NUCLEOTIDE SEQUENCE [LARGE SCALE GENOMIC DNA]</scope>
    <source>
        <strain evidence="3 7">LdCL</strain>
    </source>
</reference>
<organism evidence="3 7">
    <name type="scientific">Leishmania donovani</name>
    <dbReference type="NCBI Taxonomy" id="5661"/>
    <lineage>
        <taxon>Eukaryota</taxon>
        <taxon>Discoba</taxon>
        <taxon>Euglenozoa</taxon>
        <taxon>Kinetoplastea</taxon>
        <taxon>Metakinetoplastina</taxon>
        <taxon>Trypanosomatida</taxon>
        <taxon>Trypanosomatidae</taxon>
        <taxon>Leishmaniinae</taxon>
        <taxon>Leishmania</taxon>
    </lineage>
</organism>
<proteinExistence type="predicted"/>
<keyword evidence="1" id="KW-0812">Transmembrane</keyword>
<evidence type="ECO:0000313" key="4">
    <source>
        <dbReference type="EMBL" id="CAC5429531.1"/>
    </source>
</evidence>
<keyword evidence="1" id="KW-1133">Transmembrane helix</keyword>
<name>A0A3S5H771_LEIDO</name>
<dbReference type="OrthoDB" id="265921at2759"/>
<dbReference type="GeneID" id="13386123"/>
<sequence>MTSRARLLLLACVGTVIVILLVRAQTVVAQGDEANAAFAQQEAPESEKDQHLLRLVVILLPAMFVLWFILCIILAYIYICVYPNYYTK</sequence>
<accession>E9BEC8</accession>
<evidence type="ECO:0000313" key="7">
    <source>
        <dbReference type="Proteomes" id="UP000274082"/>
    </source>
</evidence>
<dbReference type="EMBL" id="LR812639">
    <property type="protein sequence ID" value="CAC5429531.1"/>
    <property type="molecule type" value="Genomic_DNA"/>
</dbReference>
<evidence type="ECO:0000313" key="6">
    <source>
        <dbReference type="Proteomes" id="UP000008980"/>
    </source>
</evidence>
<dbReference type="Proteomes" id="UP000601710">
    <property type="component" value="Chromosome 19"/>
</dbReference>
<reference evidence="6" key="3">
    <citation type="submission" date="2011-02" db="EMBL/GenBank/DDBJ databases">
        <title>Whole genome sequencing of Leishmania donovani clinical lines reveals dynamic variation related to drug resistance.</title>
        <authorList>
            <person name="Downing T."/>
            <person name="Imamura H."/>
            <person name="Sanders M."/>
            <person name="Decuypere S."/>
            <person name="Hertz-Fowler C."/>
            <person name="Clark T.G."/>
            <person name="Rijal S."/>
            <person name="Sundar S."/>
            <person name="Quail M.A."/>
            <person name="De Doncker S."/>
            <person name="Maes I."/>
            <person name="Vanaerschot M."/>
            <person name="Stark O."/>
            <person name="Schonian G."/>
            <person name="Dujardin J.C."/>
            <person name="Berriman M."/>
        </authorList>
    </citation>
    <scope>NUCLEOTIDE SEQUENCE [LARGE SCALE GENOMIC DNA]</scope>
    <source>
        <strain evidence="6">BPK282A1</strain>
    </source>
</reference>
<evidence type="ECO:0000313" key="5">
    <source>
        <dbReference type="EMBL" id="CBZ33604.1"/>
    </source>
</evidence>
<keyword evidence="1" id="KW-0472">Membrane</keyword>
<feature type="signal peptide" evidence="2">
    <location>
        <begin position="1"/>
        <end position="24"/>
    </location>
</feature>
<evidence type="ECO:0000256" key="1">
    <source>
        <dbReference type="SAM" id="Phobius"/>
    </source>
</evidence>
<dbReference type="AlphaFoldDB" id="A0A3S5H771"/>
<dbReference type="SMR" id="A0A3S5H771"/>
<accession>A0A3S5H771</accession>
<dbReference type="KEGG" id="ldo:LDBPK_191390"/>
<dbReference type="RefSeq" id="XP_003860311.1">
    <property type="nucleotide sequence ID" value="XM_003860263.1"/>
</dbReference>
<dbReference type="Proteomes" id="UP000274082">
    <property type="component" value="Chromosome 19"/>
</dbReference>
<keyword evidence="7" id="KW-1185">Reference proteome</keyword>
<reference evidence="5" key="2">
    <citation type="submission" date="2011-01" db="EMBL/GenBank/DDBJ databases">
        <authorList>
            <person name="Zhao B.P."/>
            <person name="Ren Z.A."/>
            <person name="Li C.D."/>
        </authorList>
    </citation>
    <scope>NUCLEOTIDE SEQUENCE</scope>
    <source>
        <strain evidence="5">BPK282A1</strain>
    </source>
</reference>
<feature type="transmembrane region" description="Helical" evidence="1">
    <location>
        <begin position="53"/>
        <end position="79"/>
    </location>
</feature>
<dbReference type="VEuPathDB" id="TriTrypDB:LdBPK_191390.1"/>
<dbReference type="Proteomes" id="UP000008980">
    <property type="component" value="Chromosome 19"/>
</dbReference>
<protein>
    <submittedName>
        <fullName evidence="4">Hypothetical_protein_conserved</fullName>
    </submittedName>
</protein>
<evidence type="ECO:0000256" key="2">
    <source>
        <dbReference type="SAM" id="SignalP"/>
    </source>
</evidence>
<reference evidence="5 6" key="1">
    <citation type="journal article" date="2011" name="Genome Res.">
        <title>Whole genome sequencing of multiple Leishmania donovani clinical isolates provides insights into population structure and mechanisms of drug resistance.</title>
        <authorList>
            <person name="Downing T."/>
            <person name="Imamura H."/>
            <person name="Decuypere S."/>
            <person name="Clark T.G."/>
            <person name="Coombs G.H."/>
            <person name="Cotton J.A."/>
            <person name="Hilley J.D."/>
            <person name="de Doncker S."/>
            <person name="Maes I."/>
            <person name="Mottram J.C."/>
            <person name="Quail M.A."/>
            <person name="Rijal S."/>
            <person name="Sanders M."/>
            <person name="Schonian G."/>
            <person name="Stark O."/>
            <person name="Sundar S."/>
            <person name="Vanaerschot M."/>
            <person name="Hertz-Fowler C."/>
            <person name="Dujardin J.C."/>
            <person name="Berriman M."/>
        </authorList>
    </citation>
    <scope>NUCLEOTIDE SEQUENCE [LARGE SCALE GENOMIC DNA]</scope>
    <source>
        <strain evidence="5 6">BPK282A1</strain>
    </source>
</reference>
<keyword evidence="2" id="KW-0732">Signal</keyword>
<feature type="chain" id="PRO_5044600570" evidence="2">
    <location>
        <begin position="25"/>
        <end position="88"/>
    </location>
</feature>
<dbReference type="EMBL" id="FR799606">
    <property type="protein sequence ID" value="CBZ33604.1"/>
    <property type="molecule type" value="Genomic_DNA"/>
</dbReference>
<dbReference type="OMA" id="CSICAYI"/>
<gene>
    <name evidence="5" type="ORF">LDBPK_191390</name>
    <name evidence="3" type="ORF">LdCL_190019600</name>
    <name evidence="4" type="ORF">LDHU3_19.1680</name>
</gene>
<evidence type="ECO:0000313" key="3">
    <source>
        <dbReference type="EMBL" id="AYU78245.1"/>
    </source>
</evidence>
<dbReference type="VEuPathDB" id="TriTrypDB:LDHU3_19.1680"/>